<protein>
    <recommendedName>
        <fullName evidence="3">HNH nuclease domain-containing protein</fullName>
    </recommendedName>
</protein>
<dbReference type="Proteomes" id="UP000510643">
    <property type="component" value="Chromosome"/>
</dbReference>
<keyword evidence="2" id="KW-1185">Reference proteome</keyword>
<gene>
    <name evidence="1" type="ORF">FH779_03610</name>
</gene>
<evidence type="ECO:0008006" key="3">
    <source>
        <dbReference type="Google" id="ProtNLM"/>
    </source>
</evidence>
<name>A0A7H9DQB5_9FLAO</name>
<dbReference type="Gene3D" id="1.10.30.50">
    <property type="match status" value="1"/>
</dbReference>
<sequence length="386" mass="45928">MISIRGSIPDKIINEAFETHTNFVIKEVNIRIDFYINLFETIKNIKKNTKVTIIEEKVKKHIHHTQYESFIKIIYIKEKSFTKKKYSWLKKSNLFKDELRDCNKVIHQLKLLKKCTKYIISLDLSSNENNLKIYLKFRNRINLIKCLLSKIFDYDNWFNILDLNKDWGPYQLTTKLDLKTCCYCNNNYTFSITEGQKKVMRPDLDHFLPKSEHPLLALSFYNLIPSCKICNQTLKHDVSFNYEDYISPYENNPNHNYLQFDYYPKDYEASIGNSDKLYIITKNNGLVYGQEIFNKLKNHQKVFKYDIVYNLHTDIVRDIIKKRVISNDKYIETLIKTFPTANLSIEQAYQIAYGNYYNEKDFIKRPLSKLTKDIAISIGIIKIKKP</sequence>
<proteinExistence type="predicted"/>
<dbReference type="AlphaFoldDB" id="A0A7H9DQB5"/>
<reference evidence="1 2" key="1">
    <citation type="submission" date="2019-06" db="EMBL/GenBank/DDBJ databases">
        <title>Emergence of pandrug resistant Empedobacter falsenii in China.</title>
        <authorList>
            <person name="Dong N."/>
            <person name="Chen S."/>
            <person name="Zhang R."/>
        </authorList>
    </citation>
    <scope>NUCLEOTIDE SEQUENCE [LARGE SCALE GENOMIC DNA]</scope>
    <source>
        <strain evidence="1 2">1681-1</strain>
    </source>
</reference>
<evidence type="ECO:0000313" key="1">
    <source>
        <dbReference type="EMBL" id="QLL57230.1"/>
    </source>
</evidence>
<dbReference type="GeneID" id="78400525"/>
<accession>A0A7H9DQB5</accession>
<dbReference type="KEGG" id="efal:FH779_03610"/>
<evidence type="ECO:0000313" key="2">
    <source>
        <dbReference type="Proteomes" id="UP000510643"/>
    </source>
</evidence>
<dbReference type="EMBL" id="CP040908">
    <property type="protein sequence ID" value="QLL57230.1"/>
    <property type="molecule type" value="Genomic_DNA"/>
</dbReference>
<dbReference type="RefSeq" id="WP_180906093.1">
    <property type="nucleotide sequence ID" value="NZ_CP040908.1"/>
</dbReference>
<organism evidence="1 2">
    <name type="scientific">Empedobacter falsenii</name>
    <dbReference type="NCBI Taxonomy" id="343874"/>
    <lineage>
        <taxon>Bacteria</taxon>
        <taxon>Pseudomonadati</taxon>
        <taxon>Bacteroidota</taxon>
        <taxon>Flavobacteriia</taxon>
        <taxon>Flavobacteriales</taxon>
        <taxon>Weeksellaceae</taxon>
        <taxon>Empedobacter</taxon>
    </lineage>
</organism>